<keyword evidence="3" id="KW-1185">Reference proteome</keyword>
<comment type="caution">
    <text evidence="2">The sequence shown here is derived from an EMBL/GenBank/DDBJ whole genome shotgun (WGS) entry which is preliminary data.</text>
</comment>
<reference evidence="3" key="1">
    <citation type="journal article" date="2019" name="Int. J. Syst. Evol. Microbiol.">
        <title>The Global Catalogue of Microorganisms (GCM) 10K type strain sequencing project: providing services to taxonomists for standard genome sequencing and annotation.</title>
        <authorList>
            <consortium name="The Broad Institute Genomics Platform"/>
            <consortium name="The Broad Institute Genome Sequencing Center for Infectious Disease"/>
            <person name="Wu L."/>
            <person name="Ma J."/>
        </authorList>
    </citation>
    <scope>NUCLEOTIDE SEQUENCE [LARGE SCALE GENOMIC DNA]</scope>
    <source>
        <strain evidence="3">CGMCC 1.15959</strain>
    </source>
</reference>
<gene>
    <name evidence="2" type="ORF">GCM10011515_25230</name>
</gene>
<dbReference type="EMBL" id="BMKL01000001">
    <property type="protein sequence ID" value="GGE04588.1"/>
    <property type="molecule type" value="Genomic_DNA"/>
</dbReference>
<evidence type="ECO:0000313" key="3">
    <source>
        <dbReference type="Proteomes" id="UP000619041"/>
    </source>
</evidence>
<evidence type="ECO:0000313" key="2">
    <source>
        <dbReference type="EMBL" id="GGE04588.1"/>
    </source>
</evidence>
<dbReference type="Proteomes" id="UP000619041">
    <property type="component" value="Unassembled WGS sequence"/>
</dbReference>
<proteinExistence type="predicted"/>
<organism evidence="2 3">
    <name type="scientific">Tsuneonella deserti</name>
    <dbReference type="NCBI Taxonomy" id="2035528"/>
    <lineage>
        <taxon>Bacteria</taxon>
        <taxon>Pseudomonadati</taxon>
        <taxon>Pseudomonadota</taxon>
        <taxon>Alphaproteobacteria</taxon>
        <taxon>Sphingomonadales</taxon>
        <taxon>Erythrobacteraceae</taxon>
        <taxon>Tsuneonella</taxon>
    </lineage>
</organism>
<sequence length="134" mass="14222">MNATPTDFVPAARRDGSAPRDLGSMRGQWAALQDAAAAVAAIAGVEAEKPDEHVRDFPSRIEGAGGWRVELASNGISDISAMMRPGLKALLAVTERGQDPTAAALTLWREYLHARAALLDLLPEYLADESLAQA</sequence>
<feature type="region of interest" description="Disordered" evidence="1">
    <location>
        <begin position="1"/>
        <end position="23"/>
    </location>
</feature>
<protein>
    <submittedName>
        <fullName evidence="2">Uncharacterized protein</fullName>
    </submittedName>
</protein>
<dbReference type="RefSeq" id="WP_229658583.1">
    <property type="nucleotide sequence ID" value="NZ_BMKL01000001.1"/>
</dbReference>
<accession>A0ABQ1SCQ9</accession>
<name>A0ABQ1SCQ9_9SPHN</name>
<evidence type="ECO:0000256" key="1">
    <source>
        <dbReference type="SAM" id="MobiDB-lite"/>
    </source>
</evidence>